<dbReference type="SMART" id="SM00353">
    <property type="entry name" value="HLH"/>
    <property type="match status" value="1"/>
</dbReference>
<dbReference type="OrthoDB" id="678327at2759"/>
<dbReference type="Pfam" id="PF00010">
    <property type="entry name" value="HLH"/>
    <property type="match status" value="1"/>
</dbReference>
<proteinExistence type="inferred from homology"/>
<comment type="subcellular location">
    <subcellularLocation>
        <location evidence="1">Nucleus</location>
    </subcellularLocation>
</comment>
<evidence type="ECO:0000313" key="9">
    <source>
        <dbReference type="RefSeq" id="XP_020099698.1"/>
    </source>
</evidence>
<sequence>MRQPTFKSRNAHTPLLSPPYPSCTILKESSFKLRSLPIPTFMGDHHFVDNLNSTTTLKPSPHFMEMDPSCMGLVITDHLAELHGNGAGAASMAFCDESYAYFPHHHDQFPLQLQQQQQPPFADQNSSPGLLPMLGDLAPITLPPPPPAAAAFVGVRKRKAAAAADAAAETSSANSSSQPMENSLRDHQYRAIKKICSDSTAAGKRGRGNSKSKKEVEKPKEVVHVRARRGHATDSHSLAERVRREKINERMRCLQELVPGCYKAMGMAGMLDEIINYVQSLQNQVEFLSMKLSAASSFYDFNVDIEPMTTLQMMSINANEAQVMEKVRELGGYGGGGCPSFFE</sequence>
<dbReference type="InterPro" id="IPR036638">
    <property type="entry name" value="HLH_DNA-bd_sf"/>
</dbReference>
<dbReference type="CDD" id="cd18919">
    <property type="entry name" value="bHLH_AtBPE_like"/>
    <property type="match status" value="1"/>
</dbReference>
<evidence type="ECO:0000256" key="1">
    <source>
        <dbReference type="ARBA" id="ARBA00004123"/>
    </source>
</evidence>
<dbReference type="PROSITE" id="PS50888">
    <property type="entry name" value="BHLH"/>
    <property type="match status" value="1"/>
</dbReference>
<feature type="region of interest" description="Disordered" evidence="6">
    <location>
        <begin position="196"/>
        <end position="237"/>
    </location>
</feature>
<evidence type="ECO:0000259" key="7">
    <source>
        <dbReference type="PROSITE" id="PS50888"/>
    </source>
</evidence>
<evidence type="ECO:0000313" key="8">
    <source>
        <dbReference type="Proteomes" id="UP000515123"/>
    </source>
</evidence>
<reference evidence="8" key="1">
    <citation type="journal article" date="2015" name="Nat. Genet.">
        <title>The pineapple genome and the evolution of CAM photosynthesis.</title>
        <authorList>
            <person name="Ming R."/>
            <person name="VanBuren R."/>
            <person name="Wai C.M."/>
            <person name="Tang H."/>
            <person name="Schatz M.C."/>
            <person name="Bowers J.E."/>
            <person name="Lyons E."/>
            <person name="Wang M.L."/>
            <person name="Chen J."/>
            <person name="Biggers E."/>
            <person name="Zhang J."/>
            <person name="Huang L."/>
            <person name="Zhang L."/>
            <person name="Miao W."/>
            <person name="Zhang J."/>
            <person name="Ye Z."/>
            <person name="Miao C."/>
            <person name="Lin Z."/>
            <person name="Wang H."/>
            <person name="Zhou H."/>
            <person name="Yim W.C."/>
            <person name="Priest H.D."/>
            <person name="Zheng C."/>
            <person name="Woodhouse M."/>
            <person name="Edger P.P."/>
            <person name="Guyot R."/>
            <person name="Guo H.B."/>
            <person name="Guo H."/>
            <person name="Zheng G."/>
            <person name="Singh R."/>
            <person name="Sharma A."/>
            <person name="Min X."/>
            <person name="Zheng Y."/>
            <person name="Lee H."/>
            <person name="Gurtowski J."/>
            <person name="Sedlazeck F.J."/>
            <person name="Harkess A."/>
            <person name="McKain M.R."/>
            <person name="Liao Z."/>
            <person name="Fang J."/>
            <person name="Liu J."/>
            <person name="Zhang X."/>
            <person name="Zhang Q."/>
            <person name="Hu W."/>
            <person name="Qin Y."/>
            <person name="Wang K."/>
            <person name="Chen L.Y."/>
            <person name="Shirley N."/>
            <person name="Lin Y.R."/>
            <person name="Liu L.Y."/>
            <person name="Hernandez A.G."/>
            <person name="Wright C.L."/>
            <person name="Bulone V."/>
            <person name="Tuskan G.A."/>
            <person name="Heath K."/>
            <person name="Zee F."/>
            <person name="Moore P.H."/>
            <person name="Sunkar R."/>
            <person name="Leebens-Mack J.H."/>
            <person name="Mockler T."/>
            <person name="Bennetzen J.L."/>
            <person name="Freeling M."/>
            <person name="Sankoff D."/>
            <person name="Paterson A.H."/>
            <person name="Zhu X."/>
            <person name="Yang X."/>
            <person name="Smith J.A."/>
            <person name="Cushman J.C."/>
            <person name="Paull R.E."/>
            <person name="Yu Q."/>
        </authorList>
    </citation>
    <scope>NUCLEOTIDE SEQUENCE [LARGE SCALE GENOMIC DNA]</scope>
    <source>
        <strain evidence="8">cv. F153</strain>
    </source>
</reference>
<evidence type="ECO:0000256" key="3">
    <source>
        <dbReference type="ARBA" id="ARBA00023015"/>
    </source>
</evidence>
<accession>A0A6P5G1Y8</accession>
<evidence type="ECO:0000256" key="4">
    <source>
        <dbReference type="ARBA" id="ARBA00023163"/>
    </source>
</evidence>
<dbReference type="Gramene" id="Aco010917.1.mrna1">
    <property type="protein sequence ID" value="Aco010917.1.mrna1"/>
    <property type="gene ID" value="Aco010917.1.path1"/>
</dbReference>
<reference evidence="9" key="2">
    <citation type="submission" date="2025-08" db="UniProtKB">
        <authorList>
            <consortium name="RefSeq"/>
        </authorList>
    </citation>
    <scope>IDENTIFICATION</scope>
    <source>
        <tissue evidence="9">Leaf</tissue>
    </source>
</reference>
<evidence type="ECO:0000256" key="2">
    <source>
        <dbReference type="ARBA" id="ARBA00005510"/>
    </source>
</evidence>
<feature type="domain" description="BHLH" evidence="7">
    <location>
        <begin position="231"/>
        <end position="281"/>
    </location>
</feature>
<dbReference type="InterPro" id="IPR011598">
    <property type="entry name" value="bHLH_dom"/>
</dbReference>
<keyword evidence="8" id="KW-1185">Reference proteome</keyword>
<keyword evidence="3" id="KW-0805">Transcription regulation</keyword>
<protein>
    <submittedName>
        <fullName evidence="9">Transcription factor bHLH62-like</fullName>
    </submittedName>
</protein>
<gene>
    <name evidence="9" type="primary">LOC109718092</name>
</gene>
<dbReference type="RefSeq" id="XP_020099698.1">
    <property type="nucleotide sequence ID" value="XM_020244109.1"/>
</dbReference>
<evidence type="ECO:0000256" key="6">
    <source>
        <dbReference type="SAM" id="MobiDB-lite"/>
    </source>
</evidence>
<evidence type="ECO:0000256" key="5">
    <source>
        <dbReference type="ARBA" id="ARBA00023242"/>
    </source>
</evidence>
<comment type="similarity">
    <text evidence="2">Belongs to the bHLH protein family.</text>
</comment>
<dbReference type="InterPro" id="IPR024097">
    <property type="entry name" value="bHLH_ZIP_TF"/>
</dbReference>
<dbReference type="PANTHER" id="PTHR12565">
    <property type="entry name" value="STEROL REGULATORY ELEMENT-BINDING PROTEIN"/>
    <property type="match status" value="1"/>
</dbReference>
<dbReference type="GO" id="GO:0005634">
    <property type="term" value="C:nucleus"/>
    <property type="evidence" value="ECO:0007669"/>
    <property type="project" value="UniProtKB-SubCell"/>
</dbReference>
<dbReference type="GO" id="GO:0003700">
    <property type="term" value="F:DNA-binding transcription factor activity"/>
    <property type="evidence" value="ECO:0007669"/>
    <property type="project" value="TreeGrafter"/>
</dbReference>
<dbReference type="Gene3D" id="4.10.280.10">
    <property type="entry name" value="Helix-loop-helix DNA-binding domain"/>
    <property type="match status" value="1"/>
</dbReference>
<keyword evidence="4" id="KW-0804">Transcription</keyword>
<dbReference type="GO" id="GO:0046983">
    <property type="term" value="F:protein dimerization activity"/>
    <property type="evidence" value="ECO:0007669"/>
    <property type="project" value="InterPro"/>
</dbReference>
<name>A0A6P5G1Y8_ANACO</name>
<dbReference type="Proteomes" id="UP000515123">
    <property type="component" value="Linkage group 12"/>
</dbReference>
<dbReference type="PANTHER" id="PTHR12565:SF367">
    <property type="entry name" value="TRANSCRIPTION FACTOR BHLH75"/>
    <property type="match status" value="1"/>
</dbReference>
<organism evidence="8 9">
    <name type="scientific">Ananas comosus</name>
    <name type="common">Pineapple</name>
    <name type="synonym">Ananas ananas</name>
    <dbReference type="NCBI Taxonomy" id="4615"/>
    <lineage>
        <taxon>Eukaryota</taxon>
        <taxon>Viridiplantae</taxon>
        <taxon>Streptophyta</taxon>
        <taxon>Embryophyta</taxon>
        <taxon>Tracheophyta</taxon>
        <taxon>Spermatophyta</taxon>
        <taxon>Magnoliopsida</taxon>
        <taxon>Liliopsida</taxon>
        <taxon>Poales</taxon>
        <taxon>Bromeliaceae</taxon>
        <taxon>Bromelioideae</taxon>
        <taxon>Ananas</taxon>
    </lineage>
</organism>
<keyword evidence="5" id="KW-0539">Nucleus</keyword>
<feature type="compositionally biased region" description="Basic and acidic residues" evidence="6">
    <location>
        <begin position="212"/>
        <end position="224"/>
    </location>
</feature>
<dbReference type="AlphaFoldDB" id="A0A6P5G1Y8"/>
<dbReference type="SUPFAM" id="SSF47459">
    <property type="entry name" value="HLH, helix-loop-helix DNA-binding domain"/>
    <property type="match status" value="1"/>
</dbReference>
<dbReference type="GeneID" id="109718092"/>